<keyword evidence="7" id="KW-1185">Reference proteome</keyword>
<feature type="domain" description="Endonuclease GajA/Old nuclease/RecF-like AAA" evidence="5">
    <location>
        <begin position="1"/>
        <end position="289"/>
    </location>
</feature>
<dbReference type="InterPro" id="IPR027417">
    <property type="entry name" value="P-loop_NTPase"/>
</dbReference>
<keyword evidence="4" id="KW-0175">Coiled coil</keyword>
<comment type="similarity">
    <text evidence="1">Belongs to the SMC family. SbcC subfamily.</text>
</comment>
<dbReference type="Proteomes" id="UP000217561">
    <property type="component" value="Unassembled WGS sequence"/>
</dbReference>
<evidence type="ECO:0000256" key="2">
    <source>
        <dbReference type="ARBA" id="ARBA00011322"/>
    </source>
</evidence>
<organism evidence="6 7">
    <name type="scientific">Salimicrobium humidisoli</name>
    <dbReference type="NCBI Taxonomy" id="2029857"/>
    <lineage>
        <taxon>Bacteria</taxon>
        <taxon>Bacillati</taxon>
        <taxon>Bacillota</taxon>
        <taxon>Bacilli</taxon>
        <taxon>Bacillales</taxon>
        <taxon>Bacillaceae</taxon>
        <taxon>Salimicrobium</taxon>
    </lineage>
</organism>
<name>A0ABX4HVT7_9BACI</name>
<gene>
    <name evidence="6" type="ORF">CKW00_00365</name>
</gene>
<accession>A0ABX4HVT7</accession>
<comment type="subunit">
    <text evidence="2">Heterodimer of SbcC and SbcD.</text>
</comment>
<feature type="coiled-coil region" evidence="4">
    <location>
        <begin position="398"/>
        <end position="475"/>
    </location>
</feature>
<reference evidence="6 7" key="1">
    <citation type="submission" date="2017-08" db="EMBL/GenBank/DDBJ databases">
        <title>Salimicrobium alkalisoli sp. nov., isolated from saline alkaline soil.</title>
        <authorList>
            <person name="Zhang G."/>
            <person name="Xiong Q."/>
        </authorList>
    </citation>
    <scope>NUCLEOTIDE SEQUENCE [LARGE SCALE GENOMIC DNA]</scope>
    <source>
        <strain evidence="6 7">WN024</strain>
    </source>
</reference>
<dbReference type="PANTHER" id="PTHR32114">
    <property type="entry name" value="ABC TRANSPORTER ABCH.3"/>
    <property type="match status" value="1"/>
</dbReference>
<feature type="coiled-coil region" evidence="4">
    <location>
        <begin position="213"/>
        <end position="288"/>
    </location>
</feature>
<evidence type="ECO:0000313" key="6">
    <source>
        <dbReference type="EMBL" id="PBB06947.1"/>
    </source>
</evidence>
<sequence>MKIESLTMKNFRQYYGRQTIDFAQGENQEVVTVILGENGRGKTGIYRAMLFALFGDEKLNQDTDEASLNLVNLKAIKESNDNVEAEVTLTFSHNSQQYVISRKLVGGLINDKVTEQRAGQKLKGITSGEEWIGEEDISLQIQQFIDERVKNYFFFDGERIERLTRVSHQQRKEISTGIKNLLKIDDVFKTEAVLKEVKSKANAELSKYSSGEYKKALHELEKREKEYADLLLEKENNEEYSSTMENELNNVNQKLSEFESMSALLNSRDQLEQEVKKAEAKIEEKTMQLRVFNDYLPLMMGEDTLELVQAKLKKELENQDFSGISSSFVQQLVSDMQCICGTDLSKNQEQLQELKSLEASVKEYEENKTSHELLEALNSLFDFLSGRKDVIELQLTDINQMSYEKEENQVKLEKLNNRLSDSAEGEMQHLNDKRKELHRKIDEAENQRERLQSQLTSLTETIKNGKSHLKELEKRSGVRSKLLEKNDLLDRSLQTMSGLIATFEKEMIEELERAAQQNLQYLLDASGQSMISRVKINKDYSIEVYNAYNQPFLANISQGQRQVLSLSFITALAQVAGGDSTLEMPLLMDTPFGRLSEMHQKNLIDYLPQICSQWVLLVTGREFGEEEKKKFEEFGVLGKFYELESQEAGMTVIREKQEIGGVKK</sequence>
<dbReference type="Pfam" id="PF13175">
    <property type="entry name" value="AAA_15"/>
    <property type="match status" value="1"/>
</dbReference>
<dbReference type="EMBL" id="NSGH01000001">
    <property type="protein sequence ID" value="PBB06947.1"/>
    <property type="molecule type" value="Genomic_DNA"/>
</dbReference>
<evidence type="ECO:0000313" key="7">
    <source>
        <dbReference type="Proteomes" id="UP000217561"/>
    </source>
</evidence>
<protein>
    <recommendedName>
        <fullName evidence="3">Nuclease SbcCD subunit C</fullName>
    </recommendedName>
</protein>
<dbReference type="RefSeq" id="WP_095820863.1">
    <property type="nucleotide sequence ID" value="NZ_NSGH01000001.1"/>
</dbReference>
<evidence type="ECO:0000256" key="1">
    <source>
        <dbReference type="ARBA" id="ARBA00006930"/>
    </source>
</evidence>
<dbReference type="Gene3D" id="3.40.50.300">
    <property type="entry name" value="P-loop containing nucleotide triphosphate hydrolases"/>
    <property type="match status" value="2"/>
</dbReference>
<dbReference type="SUPFAM" id="SSF52540">
    <property type="entry name" value="P-loop containing nucleoside triphosphate hydrolases"/>
    <property type="match status" value="2"/>
</dbReference>
<evidence type="ECO:0000256" key="4">
    <source>
        <dbReference type="SAM" id="Coils"/>
    </source>
</evidence>
<evidence type="ECO:0000259" key="5">
    <source>
        <dbReference type="Pfam" id="PF13175"/>
    </source>
</evidence>
<feature type="coiled-coil region" evidence="4">
    <location>
        <begin position="347"/>
        <end position="374"/>
    </location>
</feature>
<proteinExistence type="inferred from homology"/>
<dbReference type="PANTHER" id="PTHR32114:SF2">
    <property type="entry name" value="ABC TRANSPORTER ABCH.3"/>
    <property type="match status" value="1"/>
</dbReference>
<evidence type="ECO:0000256" key="3">
    <source>
        <dbReference type="ARBA" id="ARBA00013368"/>
    </source>
</evidence>
<comment type="caution">
    <text evidence="6">The sequence shown here is derived from an EMBL/GenBank/DDBJ whole genome shotgun (WGS) entry which is preliminary data.</text>
</comment>
<dbReference type="InterPro" id="IPR041685">
    <property type="entry name" value="AAA_GajA/Old/RecF-like"/>
</dbReference>